<feature type="compositionally biased region" description="Low complexity" evidence="1">
    <location>
        <begin position="611"/>
        <end position="621"/>
    </location>
</feature>
<protein>
    <submittedName>
        <fullName evidence="3">Si:ch1073-266p11.2</fullName>
    </submittedName>
</protein>
<dbReference type="GO" id="GO:0031122">
    <property type="term" value="P:cytoplasmic microtubule organization"/>
    <property type="evidence" value="ECO:0007669"/>
    <property type="project" value="TreeGrafter"/>
</dbReference>
<dbReference type="GO" id="GO:0051256">
    <property type="term" value="P:mitotic spindle midzone assembly"/>
    <property type="evidence" value="ECO:0007669"/>
    <property type="project" value="TreeGrafter"/>
</dbReference>
<feature type="region of interest" description="Disordered" evidence="1">
    <location>
        <begin position="360"/>
        <end position="387"/>
    </location>
</feature>
<reference evidence="3" key="2">
    <citation type="submission" date="2025-09" db="UniProtKB">
        <authorList>
            <consortium name="Ensembl"/>
        </authorList>
    </citation>
    <scope>IDENTIFICATION</scope>
</reference>
<dbReference type="InterPro" id="IPR039302">
    <property type="entry name" value="MAP10"/>
</dbReference>
<feature type="compositionally biased region" description="Basic and acidic residues" evidence="1">
    <location>
        <begin position="183"/>
        <end position="194"/>
    </location>
</feature>
<dbReference type="GO" id="GO:0005813">
    <property type="term" value="C:centrosome"/>
    <property type="evidence" value="ECO:0007669"/>
    <property type="project" value="TreeGrafter"/>
</dbReference>
<dbReference type="Pfam" id="PF14924">
    <property type="entry name" value="MAP10_N"/>
    <property type="match status" value="1"/>
</dbReference>
<dbReference type="Ensembl" id="ENSNMLT00000021795.1">
    <property type="protein sequence ID" value="ENSNMLP00000019395.1"/>
    <property type="gene ID" value="ENSNMLG00000012738.1"/>
</dbReference>
<dbReference type="Pfam" id="PF14925">
    <property type="entry name" value="HPHLAWLY"/>
    <property type="match status" value="1"/>
</dbReference>
<proteinExistence type="predicted"/>
<dbReference type="Proteomes" id="UP000694523">
    <property type="component" value="Unplaced"/>
</dbReference>
<feature type="compositionally biased region" description="Low complexity" evidence="1">
    <location>
        <begin position="549"/>
        <end position="563"/>
    </location>
</feature>
<dbReference type="GO" id="GO:0030496">
    <property type="term" value="C:midbody"/>
    <property type="evidence" value="ECO:0007669"/>
    <property type="project" value="TreeGrafter"/>
</dbReference>
<evidence type="ECO:0000259" key="2">
    <source>
        <dbReference type="Pfam" id="PF14925"/>
    </source>
</evidence>
<name>A0A8C6TC75_9GOBI</name>
<evidence type="ECO:0000313" key="4">
    <source>
        <dbReference type="Proteomes" id="UP000694523"/>
    </source>
</evidence>
<dbReference type="GO" id="GO:0032467">
    <property type="term" value="P:positive regulation of cytokinesis"/>
    <property type="evidence" value="ECO:0007669"/>
    <property type="project" value="TreeGrafter"/>
</dbReference>
<dbReference type="PANTHER" id="PTHR21831">
    <property type="entry name" value="MICROTUBULE-ASSOCIATED PROTEIN 10"/>
    <property type="match status" value="1"/>
</dbReference>
<dbReference type="GO" id="GO:1990023">
    <property type="term" value="C:mitotic spindle midzone"/>
    <property type="evidence" value="ECO:0007669"/>
    <property type="project" value="TreeGrafter"/>
</dbReference>
<keyword evidence="4" id="KW-1185">Reference proteome</keyword>
<feature type="region of interest" description="Disordered" evidence="1">
    <location>
        <begin position="537"/>
        <end position="732"/>
    </location>
</feature>
<dbReference type="GO" id="GO:0008017">
    <property type="term" value="F:microtubule binding"/>
    <property type="evidence" value="ECO:0007669"/>
    <property type="project" value="InterPro"/>
</dbReference>
<accession>A0A8C6TC75</accession>
<feature type="domain" description="Microtubule-associated protein 10 C-terminal" evidence="2">
    <location>
        <begin position="215"/>
        <end position="431"/>
    </location>
</feature>
<organism evidence="3 4">
    <name type="scientific">Neogobius melanostomus</name>
    <name type="common">round goby</name>
    <dbReference type="NCBI Taxonomy" id="47308"/>
    <lineage>
        <taxon>Eukaryota</taxon>
        <taxon>Metazoa</taxon>
        <taxon>Chordata</taxon>
        <taxon>Craniata</taxon>
        <taxon>Vertebrata</taxon>
        <taxon>Euteleostomi</taxon>
        <taxon>Actinopterygii</taxon>
        <taxon>Neopterygii</taxon>
        <taxon>Teleostei</taxon>
        <taxon>Neoteleostei</taxon>
        <taxon>Acanthomorphata</taxon>
        <taxon>Gobiaria</taxon>
        <taxon>Gobiiformes</taxon>
        <taxon>Gobioidei</taxon>
        <taxon>Gobiidae</taxon>
        <taxon>Benthophilinae</taxon>
        <taxon>Neogobiini</taxon>
        <taxon>Neogobius</taxon>
    </lineage>
</organism>
<dbReference type="AlphaFoldDB" id="A0A8C6TC75"/>
<dbReference type="GO" id="GO:0005881">
    <property type="term" value="C:cytoplasmic microtubule"/>
    <property type="evidence" value="ECO:0007669"/>
    <property type="project" value="TreeGrafter"/>
</dbReference>
<dbReference type="InterPro" id="IPR026679">
    <property type="entry name" value="MAP10_C-term"/>
</dbReference>
<dbReference type="GO" id="GO:0097431">
    <property type="term" value="C:mitotic spindle pole"/>
    <property type="evidence" value="ECO:0007669"/>
    <property type="project" value="TreeGrafter"/>
</dbReference>
<reference evidence="3" key="1">
    <citation type="submission" date="2025-08" db="UniProtKB">
        <authorList>
            <consortium name="Ensembl"/>
        </authorList>
    </citation>
    <scope>IDENTIFICATION</scope>
</reference>
<evidence type="ECO:0000256" key="1">
    <source>
        <dbReference type="SAM" id="MobiDB-lite"/>
    </source>
</evidence>
<sequence>MQENTQMETLFSFELLVDNINVDRETKVSDELAVALRLLDFPTLIIYQPEHKEVNGKEGEHTFSRGKACFFKMNMDSLHRHLSSTPLYAMVLDVKEEMPKFVGSSQISLANVMHRIRRDVAERGVSTPSSHGQRGTVGISNLKGVKVGTISLSYKLLSLGSSLLPHVSKMDSKHTTGVCLKDSNGKKEAEKLSADSENMQKSNPDDGSKLSKNGEASEQETFASKCQETDSYGEDMSVFCPPHLYYNNSAEERAKSEEEGRKQLKSNLDAFAFEDTEETDKNMHLKEQKHYVANSVQKQQQVPVDVTPNVMGQALQQMPLLNALLVELSLLNSSNANQPLNIHPNLAWIYKPASTETSAVERNTSRKLQNETKNRQAASPKLNDLYSPRHCSTPIQGERRSTPKKKLVYGTTKSFDLRLKQNCPAIGEQRECVGLIEGKTPLNTNRESKVVKKLTKSAKRSTKRSKLAENIETVIRNITAESTLQEVTVENRTHLDAATPTGTPQEGGSIAEKMLLFGSPSRHIPTKVESDNMVKINQSSSDSHTGKHSGSSRSSVDSSVSDRSGGEDDYADDFNSFEPSDAFSPDPMIHSPELQRPKTPKSHSDLRRSSSDSSPESVQRSIKSRPVIPVPIKASRSPQSALRGSYTIQRQTFGVSFSSEDGDRDRASSKLSAYSAKLFRDRSREERSSGESLQSSGDHRSEIDKSRQTIQKISDESSFDHKTEEDDELGTLDFRKGYKHISELVAHKLPGYTM</sequence>
<feature type="compositionally biased region" description="Basic and acidic residues" evidence="1">
    <location>
        <begin position="697"/>
        <end position="724"/>
    </location>
</feature>
<feature type="compositionally biased region" description="Basic and acidic residues" evidence="1">
    <location>
        <begin position="678"/>
        <end position="689"/>
    </location>
</feature>
<evidence type="ECO:0000313" key="3">
    <source>
        <dbReference type="Ensembl" id="ENSNMLP00000019395.1"/>
    </source>
</evidence>
<feature type="compositionally biased region" description="Polar residues" evidence="1">
    <location>
        <begin position="210"/>
        <end position="227"/>
    </location>
</feature>
<dbReference type="PANTHER" id="PTHR21831:SF2">
    <property type="entry name" value="MICROTUBULE-ASSOCIATED PROTEIN 10"/>
    <property type="match status" value="1"/>
</dbReference>
<feature type="compositionally biased region" description="Polar residues" evidence="1">
    <location>
        <begin position="636"/>
        <end position="659"/>
    </location>
</feature>
<feature type="region of interest" description="Disordered" evidence="1">
    <location>
        <begin position="175"/>
        <end position="227"/>
    </location>
</feature>